<comment type="pathway">
    <text evidence="1 14">Cofactor biosynthesis; FAD biosynthesis; FAD from FMN: step 1/1.</text>
</comment>
<dbReference type="SUPFAM" id="SSF82114">
    <property type="entry name" value="Riboflavin kinase-like"/>
    <property type="match status" value="1"/>
</dbReference>
<keyword evidence="7 14" id="KW-0547">Nucleotide-binding</keyword>
<evidence type="ECO:0000256" key="5">
    <source>
        <dbReference type="ARBA" id="ARBA00022679"/>
    </source>
</evidence>
<dbReference type="PANTHER" id="PTHR22749:SF6">
    <property type="entry name" value="RIBOFLAVIN KINASE"/>
    <property type="match status" value="1"/>
</dbReference>
<evidence type="ECO:0000259" key="15">
    <source>
        <dbReference type="SMART" id="SM00904"/>
    </source>
</evidence>
<evidence type="ECO:0000256" key="14">
    <source>
        <dbReference type="PIRNR" id="PIRNR004491"/>
    </source>
</evidence>
<keyword evidence="11" id="KW-0511">Multifunctional enzyme</keyword>
<dbReference type="Pfam" id="PF06574">
    <property type="entry name" value="FAD_syn"/>
    <property type="match status" value="1"/>
</dbReference>
<dbReference type="EC" id="2.7.7.2" evidence="14"/>
<name>A0ABY4RXH3_9BACL</name>
<comment type="catalytic activity">
    <reaction evidence="12 14">
        <text>riboflavin + ATP = FMN + ADP + H(+)</text>
        <dbReference type="Rhea" id="RHEA:14357"/>
        <dbReference type="ChEBI" id="CHEBI:15378"/>
        <dbReference type="ChEBI" id="CHEBI:30616"/>
        <dbReference type="ChEBI" id="CHEBI:57986"/>
        <dbReference type="ChEBI" id="CHEBI:58210"/>
        <dbReference type="ChEBI" id="CHEBI:456216"/>
        <dbReference type="EC" id="2.7.1.26"/>
    </reaction>
</comment>
<keyword evidence="6 14" id="KW-0548">Nucleotidyltransferase</keyword>
<dbReference type="CDD" id="cd02064">
    <property type="entry name" value="FAD_synthetase_N"/>
    <property type="match status" value="1"/>
</dbReference>
<keyword evidence="9 14" id="KW-0274">FAD</keyword>
<evidence type="ECO:0000256" key="1">
    <source>
        <dbReference type="ARBA" id="ARBA00004726"/>
    </source>
</evidence>
<evidence type="ECO:0000256" key="12">
    <source>
        <dbReference type="ARBA" id="ARBA00047880"/>
    </source>
</evidence>
<dbReference type="PIRSF" id="PIRSF004491">
    <property type="entry name" value="FAD_Synth"/>
    <property type="match status" value="1"/>
</dbReference>
<dbReference type="InterPro" id="IPR004821">
    <property type="entry name" value="Cyt_trans-like"/>
</dbReference>
<dbReference type="InterPro" id="IPR015865">
    <property type="entry name" value="Riboflavin_kinase_bac/euk"/>
</dbReference>
<dbReference type="Gene3D" id="2.40.30.30">
    <property type="entry name" value="Riboflavin kinase-like"/>
    <property type="match status" value="1"/>
</dbReference>
<dbReference type="SMART" id="SM00904">
    <property type="entry name" value="Flavokinase"/>
    <property type="match status" value="1"/>
</dbReference>
<dbReference type="NCBIfam" id="NF004160">
    <property type="entry name" value="PRK05627.1-3"/>
    <property type="match status" value="1"/>
</dbReference>
<proteinExistence type="inferred from homology"/>
<keyword evidence="3 14" id="KW-0285">Flavoprotein</keyword>
<keyword evidence="17" id="KW-1185">Reference proteome</keyword>
<evidence type="ECO:0000256" key="8">
    <source>
        <dbReference type="ARBA" id="ARBA00022777"/>
    </source>
</evidence>
<evidence type="ECO:0000256" key="3">
    <source>
        <dbReference type="ARBA" id="ARBA00022630"/>
    </source>
</evidence>
<accession>A0ABY4RXH3</accession>
<comment type="similarity">
    <text evidence="14">Belongs to the ribF family.</text>
</comment>
<dbReference type="InterPro" id="IPR002606">
    <property type="entry name" value="Riboflavin_kinase_bac"/>
</dbReference>
<keyword evidence="4 14" id="KW-0288">FMN</keyword>
<reference evidence="16" key="1">
    <citation type="submission" date="2018-02" db="EMBL/GenBank/DDBJ databases">
        <authorList>
            <person name="Kim S.-K."/>
            <person name="Jung H.-I."/>
            <person name="Lee S.-W."/>
        </authorList>
    </citation>
    <scope>NUCLEOTIDE SEQUENCE</scope>
    <source>
        <strain evidence="16">SK3146</strain>
    </source>
</reference>
<evidence type="ECO:0000256" key="4">
    <source>
        <dbReference type="ARBA" id="ARBA00022643"/>
    </source>
</evidence>
<dbReference type="Proteomes" id="UP001057134">
    <property type="component" value="Chromosome"/>
</dbReference>
<feature type="domain" description="Riboflavin kinase" evidence="15">
    <location>
        <begin position="186"/>
        <end position="312"/>
    </location>
</feature>
<evidence type="ECO:0000256" key="13">
    <source>
        <dbReference type="ARBA" id="ARBA00049494"/>
    </source>
</evidence>
<dbReference type="NCBIfam" id="TIGR00125">
    <property type="entry name" value="cyt_tran_rel"/>
    <property type="match status" value="1"/>
</dbReference>
<dbReference type="SUPFAM" id="SSF52374">
    <property type="entry name" value="Nucleotidylyl transferase"/>
    <property type="match status" value="1"/>
</dbReference>
<evidence type="ECO:0000256" key="2">
    <source>
        <dbReference type="ARBA" id="ARBA00005201"/>
    </source>
</evidence>
<protein>
    <recommendedName>
        <fullName evidence="14">Riboflavin biosynthesis protein</fullName>
    </recommendedName>
    <domain>
        <recommendedName>
            <fullName evidence="14">Riboflavin kinase</fullName>
            <ecNumber evidence="14">2.7.1.26</ecNumber>
        </recommendedName>
        <alternativeName>
            <fullName evidence="14">Flavokinase</fullName>
        </alternativeName>
    </domain>
    <domain>
        <recommendedName>
            <fullName evidence="14">FMN adenylyltransferase</fullName>
            <ecNumber evidence="14">2.7.7.2</ecNumber>
        </recommendedName>
        <alternativeName>
            <fullName evidence="14">FAD pyrophosphorylase</fullName>
        </alternativeName>
        <alternativeName>
            <fullName evidence="14">FAD synthase</fullName>
        </alternativeName>
    </domain>
</protein>
<dbReference type="Pfam" id="PF01687">
    <property type="entry name" value="Flavokinase"/>
    <property type="match status" value="1"/>
</dbReference>
<evidence type="ECO:0000313" key="16">
    <source>
        <dbReference type="EMBL" id="UQZ87384.1"/>
    </source>
</evidence>
<dbReference type="Gene3D" id="3.40.50.620">
    <property type="entry name" value="HUPs"/>
    <property type="match status" value="1"/>
</dbReference>
<dbReference type="NCBIfam" id="NF004162">
    <property type="entry name" value="PRK05627.1-5"/>
    <property type="match status" value="1"/>
</dbReference>
<dbReference type="RefSeq" id="WP_249862850.1">
    <property type="nucleotide sequence ID" value="NZ_CP027059.1"/>
</dbReference>
<keyword evidence="8 14" id="KW-0418">Kinase</keyword>
<dbReference type="InterPro" id="IPR023468">
    <property type="entry name" value="Riboflavin_kinase"/>
</dbReference>
<gene>
    <name evidence="16" type="primary">ribF</name>
    <name evidence="16" type="ORF">SK3146_06681</name>
</gene>
<dbReference type="InterPro" id="IPR015864">
    <property type="entry name" value="FAD_synthase"/>
</dbReference>
<keyword evidence="5 14" id="KW-0808">Transferase</keyword>
<evidence type="ECO:0000256" key="9">
    <source>
        <dbReference type="ARBA" id="ARBA00022827"/>
    </source>
</evidence>
<dbReference type="EMBL" id="CP027059">
    <property type="protein sequence ID" value="UQZ87384.1"/>
    <property type="molecule type" value="Genomic_DNA"/>
</dbReference>
<sequence>MQSIKLTYPITENDSHTVTEPQVMAIGEFDGLHLGHQEVIKRALTTAKHLRTPAAIMTFHPHPKEVLGQQKYTQLLTPVDQKRRMLERMGVDTMYLVSFNPDFMQLTPEQFVENVLIPMKVNTVIVGFDFNFGYRGAGTPDTLCELAQGRFAVEVVRPYQQGGVKVSSTLVREHLQKGEIEEANALLGRRYTVEGTVVNGDGRGRTIGFPTANINLAESFVIPALGVYAVQVTIDGEKFNAVMNVGKKPTFVADLERPTLEAHLFDFSRTIYGSAISVEFIAFLRPERKFSAVDELIAQIRRDADRAKSILTALENN</sequence>
<dbReference type="InterPro" id="IPR023465">
    <property type="entry name" value="Riboflavin_kinase_dom_sf"/>
</dbReference>
<evidence type="ECO:0000256" key="7">
    <source>
        <dbReference type="ARBA" id="ARBA00022741"/>
    </source>
</evidence>
<evidence type="ECO:0000256" key="10">
    <source>
        <dbReference type="ARBA" id="ARBA00022840"/>
    </source>
</evidence>
<evidence type="ECO:0000256" key="6">
    <source>
        <dbReference type="ARBA" id="ARBA00022695"/>
    </source>
</evidence>
<comment type="pathway">
    <text evidence="2 14">Cofactor biosynthesis; FMN biosynthesis; FMN from riboflavin (ATP route): step 1/1.</text>
</comment>
<comment type="catalytic activity">
    <reaction evidence="13 14">
        <text>FMN + ATP + H(+) = FAD + diphosphate</text>
        <dbReference type="Rhea" id="RHEA:17237"/>
        <dbReference type="ChEBI" id="CHEBI:15378"/>
        <dbReference type="ChEBI" id="CHEBI:30616"/>
        <dbReference type="ChEBI" id="CHEBI:33019"/>
        <dbReference type="ChEBI" id="CHEBI:57692"/>
        <dbReference type="ChEBI" id="CHEBI:58210"/>
        <dbReference type="EC" id="2.7.7.2"/>
    </reaction>
</comment>
<reference evidence="16" key="2">
    <citation type="journal article" date="2021" name="J Anim Sci Technol">
        <title>Complete genome sequence of Paenibacillus konkukensis sp. nov. SK3146 as a potential probiotic strain.</title>
        <authorList>
            <person name="Jung H.I."/>
            <person name="Park S."/>
            <person name="Niu K.M."/>
            <person name="Lee S.W."/>
            <person name="Kothari D."/>
            <person name="Yi K.J."/>
            <person name="Kim S.K."/>
        </authorList>
    </citation>
    <scope>NUCLEOTIDE SEQUENCE</scope>
    <source>
        <strain evidence="16">SK3146</strain>
    </source>
</reference>
<evidence type="ECO:0000313" key="17">
    <source>
        <dbReference type="Proteomes" id="UP001057134"/>
    </source>
</evidence>
<organism evidence="16 17">
    <name type="scientific">Paenibacillus konkukensis</name>
    <dbReference type="NCBI Taxonomy" id="2020716"/>
    <lineage>
        <taxon>Bacteria</taxon>
        <taxon>Bacillati</taxon>
        <taxon>Bacillota</taxon>
        <taxon>Bacilli</taxon>
        <taxon>Bacillales</taxon>
        <taxon>Paenibacillaceae</taxon>
        <taxon>Paenibacillus</taxon>
    </lineage>
</organism>
<dbReference type="EC" id="2.7.1.26" evidence="14"/>
<dbReference type="NCBIfam" id="TIGR00083">
    <property type="entry name" value="ribF"/>
    <property type="match status" value="1"/>
</dbReference>
<keyword evidence="10 14" id="KW-0067">ATP-binding</keyword>
<evidence type="ECO:0000256" key="11">
    <source>
        <dbReference type="ARBA" id="ARBA00023268"/>
    </source>
</evidence>
<dbReference type="InterPro" id="IPR014729">
    <property type="entry name" value="Rossmann-like_a/b/a_fold"/>
</dbReference>
<dbReference type="PANTHER" id="PTHR22749">
    <property type="entry name" value="RIBOFLAVIN KINASE/FMN ADENYLYLTRANSFERASE"/>
    <property type="match status" value="1"/>
</dbReference>